<evidence type="ECO:0000313" key="3">
    <source>
        <dbReference type="Proteomes" id="UP000050949"/>
    </source>
</evidence>
<dbReference type="GO" id="GO:0016787">
    <property type="term" value="F:hydrolase activity"/>
    <property type="evidence" value="ECO:0007669"/>
    <property type="project" value="InterPro"/>
</dbReference>
<evidence type="ECO:0000313" key="2">
    <source>
        <dbReference type="EMBL" id="KRM28643.1"/>
    </source>
</evidence>
<dbReference type="eggNOG" id="ENOG5033II5">
    <property type="taxonomic scope" value="Bacteria"/>
</dbReference>
<sequence>MMAFLNKKQQVPAPNLDTTPRAWVAKALVPFQNQLSQLTRPGETASLAVITDTHYKAGFSATLYGVNGLQHTKEFVADVASQPGVDAYAHLGDLIDGSEAPDMSRQHLQDIVAAMDQNLGKPFYIAKGNHDDNDKFDEHQVARRASFQQTTFADVVFRADYRQPQLQRFSQRHGVAWLDVGPVRFLFINTSDIPYRLNRFGIKQYDVKLNLAVREAQLAEIIQILQMSDDRAIIVCGHGNLLKANHQNGLHYNGPTVHELFRAFNLHAQGHIDNHAKNPDFQITLPFDFTHIRNARITAYVCGHRHIEQTFLDHDIRYLLLNCAAISGRGHQLTTGYNARWDRQYGQPSEYAGYTLVADPANRQLSVLGYGAATPLRQFAMWFPEA</sequence>
<dbReference type="Gene3D" id="3.60.21.10">
    <property type="match status" value="1"/>
</dbReference>
<proteinExistence type="predicted"/>
<dbReference type="Proteomes" id="UP000050949">
    <property type="component" value="Unassembled WGS sequence"/>
</dbReference>
<dbReference type="RefSeq" id="WP_051225291.1">
    <property type="nucleotide sequence ID" value="NZ_AUEH01000022.1"/>
</dbReference>
<comment type="caution">
    <text evidence="2">The sequence shown here is derived from an EMBL/GenBank/DDBJ whole genome shotgun (WGS) entry which is preliminary data.</text>
</comment>
<gene>
    <name evidence="2" type="ORF">FC91_GL001728</name>
</gene>
<dbReference type="Pfam" id="PF00149">
    <property type="entry name" value="Metallophos"/>
    <property type="match status" value="1"/>
</dbReference>
<reference evidence="2 3" key="1">
    <citation type="journal article" date="2015" name="Genome Announc.">
        <title>Expanding the biotechnology potential of lactobacilli through comparative genomics of 213 strains and associated genera.</title>
        <authorList>
            <person name="Sun Z."/>
            <person name="Harris H.M."/>
            <person name="McCann A."/>
            <person name="Guo C."/>
            <person name="Argimon S."/>
            <person name="Zhang W."/>
            <person name="Yang X."/>
            <person name="Jeffery I.B."/>
            <person name="Cooney J.C."/>
            <person name="Kagawa T.F."/>
            <person name="Liu W."/>
            <person name="Song Y."/>
            <person name="Salvetti E."/>
            <person name="Wrobel A."/>
            <person name="Rasinkangas P."/>
            <person name="Parkhill J."/>
            <person name="Rea M.C."/>
            <person name="O'Sullivan O."/>
            <person name="Ritari J."/>
            <person name="Douillard F.P."/>
            <person name="Paul Ross R."/>
            <person name="Yang R."/>
            <person name="Briner A.E."/>
            <person name="Felis G.E."/>
            <person name="de Vos W.M."/>
            <person name="Barrangou R."/>
            <person name="Klaenhammer T.R."/>
            <person name="Caufield P.W."/>
            <person name="Cui Y."/>
            <person name="Zhang H."/>
            <person name="O'Toole P.W."/>
        </authorList>
    </citation>
    <scope>NUCLEOTIDE SEQUENCE [LARGE SCALE GENOMIC DNA]</scope>
    <source>
        <strain evidence="2 3">DSM 16991</strain>
    </source>
</reference>
<dbReference type="OrthoDB" id="2323337at2"/>
<dbReference type="InterPro" id="IPR004843">
    <property type="entry name" value="Calcineurin-like_PHP"/>
</dbReference>
<dbReference type="EMBL" id="AZFW01000030">
    <property type="protein sequence ID" value="KRM28643.1"/>
    <property type="molecule type" value="Genomic_DNA"/>
</dbReference>
<organism evidence="2 3">
    <name type="scientific">Schleiferilactobacillus harbinensis DSM 16991</name>
    <dbReference type="NCBI Taxonomy" id="1122147"/>
    <lineage>
        <taxon>Bacteria</taxon>
        <taxon>Bacillati</taxon>
        <taxon>Bacillota</taxon>
        <taxon>Bacilli</taxon>
        <taxon>Lactobacillales</taxon>
        <taxon>Lactobacillaceae</taxon>
        <taxon>Schleiferilactobacillus</taxon>
    </lineage>
</organism>
<dbReference type="SUPFAM" id="SSF56300">
    <property type="entry name" value="Metallo-dependent phosphatases"/>
    <property type="match status" value="1"/>
</dbReference>
<dbReference type="PATRIC" id="fig|1122147.4.peg.1786"/>
<dbReference type="InterPro" id="IPR029052">
    <property type="entry name" value="Metallo-depent_PP-like"/>
</dbReference>
<evidence type="ECO:0000259" key="1">
    <source>
        <dbReference type="Pfam" id="PF00149"/>
    </source>
</evidence>
<feature type="domain" description="Calcineurin-like phosphoesterase" evidence="1">
    <location>
        <begin position="47"/>
        <end position="271"/>
    </location>
</feature>
<accession>A0A0R1XPV7</accession>
<name>A0A0R1XPV7_9LACO</name>
<protein>
    <recommendedName>
        <fullName evidence="1">Calcineurin-like phosphoesterase domain-containing protein</fullName>
    </recommendedName>
</protein>
<dbReference type="AlphaFoldDB" id="A0A0R1XPV7"/>